<dbReference type="AlphaFoldDB" id="A0A8T2PMJ7"/>
<gene>
    <name evidence="1" type="ORF">JZ751_017657</name>
</gene>
<dbReference type="EMBL" id="JAFBMS010000004">
    <property type="protein sequence ID" value="KAG9353081.1"/>
    <property type="molecule type" value="Genomic_DNA"/>
</dbReference>
<protein>
    <submittedName>
        <fullName evidence="1">Uncharacterized protein</fullName>
    </submittedName>
</protein>
<proteinExistence type="predicted"/>
<evidence type="ECO:0000313" key="1">
    <source>
        <dbReference type="EMBL" id="KAG9353081.1"/>
    </source>
</evidence>
<name>A0A8T2PMJ7_9TELE</name>
<keyword evidence="2" id="KW-1185">Reference proteome</keyword>
<comment type="caution">
    <text evidence="1">The sequence shown here is derived from an EMBL/GenBank/DDBJ whole genome shotgun (WGS) entry which is preliminary data.</text>
</comment>
<dbReference type="Proteomes" id="UP000824540">
    <property type="component" value="Unassembled WGS sequence"/>
</dbReference>
<reference evidence="1" key="1">
    <citation type="thesis" date="2021" institute="BYU ScholarsArchive" country="Provo, UT, USA">
        <title>Applications of and Algorithms for Genome Assembly and Genomic Analyses with an Emphasis on Marine Teleosts.</title>
        <authorList>
            <person name="Pickett B.D."/>
        </authorList>
    </citation>
    <scope>NUCLEOTIDE SEQUENCE</scope>
    <source>
        <strain evidence="1">HI-2016</strain>
    </source>
</reference>
<sequence>MSLPIVGDPWASLSSQEPCTNLESLYSNVTKAGAESCYSTFYYTNQAKKWEGIRDAKESFWTG</sequence>
<organism evidence="1 2">
    <name type="scientific">Albula glossodonta</name>
    <name type="common">roundjaw bonefish</name>
    <dbReference type="NCBI Taxonomy" id="121402"/>
    <lineage>
        <taxon>Eukaryota</taxon>
        <taxon>Metazoa</taxon>
        <taxon>Chordata</taxon>
        <taxon>Craniata</taxon>
        <taxon>Vertebrata</taxon>
        <taxon>Euteleostomi</taxon>
        <taxon>Actinopterygii</taxon>
        <taxon>Neopterygii</taxon>
        <taxon>Teleostei</taxon>
        <taxon>Albuliformes</taxon>
        <taxon>Albulidae</taxon>
        <taxon>Albula</taxon>
    </lineage>
</organism>
<accession>A0A8T2PMJ7</accession>
<evidence type="ECO:0000313" key="2">
    <source>
        <dbReference type="Proteomes" id="UP000824540"/>
    </source>
</evidence>